<dbReference type="PANTHER" id="PTHR30441:SF4">
    <property type="entry name" value="PROTEIN ASMA"/>
    <property type="match status" value="1"/>
</dbReference>
<feature type="compositionally biased region" description="Low complexity" evidence="1">
    <location>
        <begin position="319"/>
        <end position="335"/>
    </location>
</feature>
<dbReference type="InterPro" id="IPR007844">
    <property type="entry name" value="AsmA"/>
</dbReference>
<dbReference type="InterPro" id="IPR052894">
    <property type="entry name" value="AsmA-related"/>
</dbReference>
<dbReference type="EMBL" id="JAERTZ010000018">
    <property type="protein sequence ID" value="MBL1377239.1"/>
    <property type="molecule type" value="Genomic_DNA"/>
</dbReference>
<dbReference type="Pfam" id="PF05170">
    <property type="entry name" value="AsmA"/>
    <property type="match status" value="2"/>
</dbReference>
<accession>A0ABS1QQU1</accession>
<name>A0ABS1QQU1_9GAMM</name>
<evidence type="ECO:0000256" key="1">
    <source>
        <dbReference type="SAM" id="MobiDB-lite"/>
    </source>
</evidence>
<proteinExistence type="predicted"/>
<feature type="domain" description="AsmA" evidence="2">
    <location>
        <begin position="285"/>
        <end position="521"/>
    </location>
</feature>
<reference evidence="4" key="1">
    <citation type="submission" date="2021-01" db="EMBL/GenBank/DDBJ databases">
        <title>Genome public.</title>
        <authorList>
            <person name="Liu C."/>
            <person name="Sun Q."/>
        </authorList>
    </citation>
    <scope>NUCLEOTIDE SEQUENCE [LARGE SCALE GENOMIC DNA]</scope>
    <source>
        <strain evidence="4">CGMCC 1.18722</strain>
    </source>
</reference>
<dbReference type="Proteomes" id="UP000638570">
    <property type="component" value="Unassembled WGS sequence"/>
</dbReference>
<feature type="compositionally biased region" description="Basic and acidic residues" evidence="1">
    <location>
        <begin position="144"/>
        <end position="153"/>
    </location>
</feature>
<dbReference type="PANTHER" id="PTHR30441">
    <property type="entry name" value="DUF748 DOMAIN-CONTAINING PROTEIN"/>
    <property type="match status" value="1"/>
</dbReference>
<evidence type="ECO:0000313" key="3">
    <source>
        <dbReference type="EMBL" id="MBL1377239.1"/>
    </source>
</evidence>
<comment type="caution">
    <text evidence="3">The sequence shown here is derived from an EMBL/GenBank/DDBJ whole genome shotgun (WGS) entry which is preliminary data.</text>
</comment>
<feature type="region of interest" description="Disordered" evidence="1">
    <location>
        <begin position="315"/>
        <end position="343"/>
    </location>
</feature>
<dbReference type="RefSeq" id="WP_202083902.1">
    <property type="nucleotide sequence ID" value="NZ_JAERTZ010000018.1"/>
</dbReference>
<feature type="domain" description="AsmA" evidence="2">
    <location>
        <begin position="6"/>
        <end position="274"/>
    </location>
</feature>
<evidence type="ECO:0000313" key="4">
    <source>
        <dbReference type="Proteomes" id="UP000638570"/>
    </source>
</evidence>
<organism evidence="3 4">
    <name type="scientific">Zobellella iuensis</name>
    <dbReference type="NCBI Taxonomy" id="2803811"/>
    <lineage>
        <taxon>Bacteria</taxon>
        <taxon>Pseudomonadati</taxon>
        <taxon>Pseudomonadota</taxon>
        <taxon>Gammaproteobacteria</taxon>
        <taxon>Aeromonadales</taxon>
        <taxon>Aeromonadaceae</taxon>
        <taxon>Zobellella</taxon>
    </lineage>
</organism>
<sequence>MKKWLYGLGALLLLLMLALVALTQLVDTERVKRVLIEQTREKTGRTLVIEGDLSWRFFPSIGFTLGNTALLNPPGFPEGPTLAIGEVSLDVALKPLFDNRLEIGEMVLNNARLHLITRADGVSNLDDLRELSGREVPAEAESGPSREQEDERTPMSLSLAGVRVTDAEVVMQDEANNRLTRLNRVNLTLDAFAPGESVPLSLSGNLFSDEVQANISADGRLWLAPDFDGLRLEGLQLAVDATGRAIPGTKQLRLAGELAYDLDQKRAEFTELALQLGALDLSGALSVQHKTLPEVRFALVTPLLDVDALLAEWSQQQDSSSTGAPASGTGAARPSPEAPREPDLSFLKGVDVEGSLNADKVSVQGVELEQLSIRVQLDQGKLRLEDVQAQLYQGRIDASGELDANTSPAGFRVKKTLTGIDARALLAAAMDIDYLAGKATLALDLQGQGLTAEAARRSIRGSSVLKMTDGALHGVNIPAMIRRGYAQVKGQPLPAEEAVQKTDFSALSADFRIGGGKVTTDNLQMSSPLLRIQGEGETSLLDQSLNVLLNTAIVGSLKGQDGEELTELRNISLPVRISGSYQAPRYALDMQQVFDRYLRDRVDREAERLQQRLDEKLGEELGDKIQQRLPGLLDRLKR</sequence>
<feature type="region of interest" description="Disordered" evidence="1">
    <location>
        <begin position="134"/>
        <end position="154"/>
    </location>
</feature>
<protein>
    <submittedName>
        <fullName evidence="3">AsmA family protein</fullName>
    </submittedName>
</protein>
<keyword evidence="4" id="KW-1185">Reference proteome</keyword>
<gene>
    <name evidence="3" type="ORF">JKV55_07815</name>
</gene>
<evidence type="ECO:0000259" key="2">
    <source>
        <dbReference type="Pfam" id="PF05170"/>
    </source>
</evidence>